<dbReference type="InterPro" id="IPR029752">
    <property type="entry name" value="D-isomer_DH_CS1"/>
</dbReference>
<evidence type="ECO:0000256" key="4">
    <source>
        <dbReference type="RuleBase" id="RU003719"/>
    </source>
</evidence>
<dbReference type="InterPro" id="IPR050223">
    <property type="entry name" value="D-isomer_2-hydroxyacid_DH"/>
</dbReference>
<evidence type="ECO:0000313" key="7">
    <source>
        <dbReference type="EMBL" id="EFJ20097.1"/>
    </source>
</evidence>
<reference evidence="7 8" key="1">
    <citation type="journal article" date="2011" name="Science">
        <title>The Selaginella genome identifies genetic changes associated with the evolution of vascular plants.</title>
        <authorList>
            <person name="Banks J.A."/>
            <person name="Nishiyama T."/>
            <person name="Hasebe M."/>
            <person name="Bowman J.L."/>
            <person name="Gribskov M."/>
            <person name="dePamphilis C."/>
            <person name="Albert V.A."/>
            <person name="Aono N."/>
            <person name="Aoyama T."/>
            <person name="Ambrose B.A."/>
            <person name="Ashton N.W."/>
            <person name="Axtell M.J."/>
            <person name="Barker E."/>
            <person name="Barker M.S."/>
            <person name="Bennetzen J.L."/>
            <person name="Bonawitz N.D."/>
            <person name="Chapple C."/>
            <person name="Cheng C."/>
            <person name="Correa L.G."/>
            <person name="Dacre M."/>
            <person name="DeBarry J."/>
            <person name="Dreyer I."/>
            <person name="Elias M."/>
            <person name="Engstrom E.M."/>
            <person name="Estelle M."/>
            <person name="Feng L."/>
            <person name="Finet C."/>
            <person name="Floyd S.K."/>
            <person name="Frommer W.B."/>
            <person name="Fujita T."/>
            <person name="Gramzow L."/>
            <person name="Gutensohn M."/>
            <person name="Harholt J."/>
            <person name="Hattori M."/>
            <person name="Heyl A."/>
            <person name="Hirai T."/>
            <person name="Hiwatashi Y."/>
            <person name="Ishikawa M."/>
            <person name="Iwata M."/>
            <person name="Karol K.G."/>
            <person name="Koehler B."/>
            <person name="Kolukisaoglu U."/>
            <person name="Kubo M."/>
            <person name="Kurata T."/>
            <person name="Lalonde S."/>
            <person name="Li K."/>
            <person name="Li Y."/>
            <person name="Litt A."/>
            <person name="Lyons E."/>
            <person name="Manning G."/>
            <person name="Maruyama T."/>
            <person name="Michael T.P."/>
            <person name="Mikami K."/>
            <person name="Miyazaki S."/>
            <person name="Morinaga S."/>
            <person name="Murata T."/>
            <person name="Mueller-Roeber B."/>
            <person name="Nelson D.R."/>
            <person name="Obara M."/>
            <person name="Oguri Y."/>
            <person name="Olmstead R.G."/>
            <person name="Onodera N."/>
            <person name="Petersen B.L."/>
            <person name="Pils B."/>
            <person name="Prigge M."/>
            <person name="Rensing S.A."/>
            <person name="Riano-Pachon D.M."/>
            <person name="Roberts A.W."/>
            <person name="Sato Y."/>
            <person name="Scheller H.V."/>
            <person name="Schulz B."/>
            <person name="Schulz C."/>
            <person name="Shakirov E.V."/>
            <person name="Shibagaki N."/>
            <person name="Shinohara N."/>
            <person name="Shippen D.E."/>
            <person name="Soerensen I."/>
            <person name="Sotooka R."/>
            <person name="Sugimoto N."/>
            <person name="Sugita M."/>
            <person name="Sumikawa N."/>
            <person name="Tanurdzic M."/>
            <person name="Theissen G."/>
            <person name="Ulvskov P."/>
            <person name="Wakazuki S."/>
            <person name="Weng J.K."/>
            <person name="Willats W.W."/>
            <person name="Wipf D."/>
            <person name="Wolf P.G."/>
            <person name="Yang L."/>
            <person name="Zimmer A.D."/>
            <person name="Zhu Q."/>
            <person name="Mitros T."/>
            <person name="Hellsten U."/>
            <person name="Loque D."/>
            <person name="Otillar R."/>
            <person name="Salamov A."/>
            <person name="Schmutz J."/>
            <person name="Shapiro H."/>
            <person name="Lindquist E."/>
            <person name="Lucas S."/>
            <person name="Rokhsar D."/>
            <person name="Grigoriev I.V."/>
        </authorList>
    </citation>
    <scope>NUCLEOTIDE SEQUENCE [LARGE SCALE GENOMIC DNA]</scope>
</reference>
<dbReference type="AlphaFoldDB" id="D8S5Q7"/>
<dbReference type="Proteomes" id="UP000001514">
    <property type="component" value="Unassembled WGS sequence"/>
</dbReference>
<dbReference type="PROSITE" id="PS00065">
    <property type="entry name" value="D_2_HYDROXYACID_DH_1"/>
    <property type="match status" value="1"/>
</dbReference>
<comment type="similarity">
    <text evidence="4">Belongs to the D-isomer specific 2-hydroxyacid dehydrogenase family.</text>
</comment>
<feature type="domain" description="D-isomer specific 2-hydroxyacid dehydrogenase catalytic" evidence="5">
    <location>
        <begin position="38"/>
        <end position="313"/>
    </location>
</feature>
<dbReference type="InterPro" id="IPR006139">
    <property type="entry name" value="D-isomer_2_OHA_DH_cat_dom"/>
</dbReference>
<dbReference type="KEGG" id="smo:SELMODRAFT_109271"/>
<dbReference type="STRING" id="88036.D8S5Q7"/>
<dbReference type="FunCoup" id="D8S5Q7">
    <property type="interactions" value="2667"/>
</dbReference>
<dbReference type="Gene3D" id="3.40.50.720">
    <property type="entry name" value="NAD(P)-binding Rossmann-like Domain"/>
    <property type="match status" value="2"/>
</dbReference>
<keyword evidence="2 4" id="KW-0560">Oxidoreductase</keyword>
<evidence type="ECO:0000256" key="1">
    <source>
        <dbReference type="ARBA" id="ARBA00022857"/>
    </source>
</evidence>
<name>D8S5Q7_SELML</name>
<dbReference type="SUPFAM" id="SSF51735">
    <property type="entry name" value="NAD(P)-binding Rossmann-fold domains"/>
    <property type="match status" value="1"/>
</dbReference>
<dbReference type="OMA" id="HMGTETC"/>
<keyword evidence="3" id="KW-0520">NAD</keyword>
<dbReference type="PANTHER" id="PTHR10996:SF178">
    <property type="entry name" value="2-HYDROXYACID DEHYDROGENASE YGL185C-RELATED"/>
    <property type="match status" value="1"/>
</dbReference>
<evidence type="ECO:0000256" key="2">
    <source>
        <dbReference type="ARBA" id="ARBA00023002"/>
    </source>
</evidence>
<dbReference type="InterPro" id="IPR006140">
    <property type="entry name" value="D-isomer_DH_NAD-bd"/>
</dbReference>
<dbReference type="GO" id="GO:0051287">
    <property type="term" value="F:NAD binding"/>
    <property type="evidence" value="ECO:0007669"/>
    <property type="project" value="InterPro"/>
</dbReference>
<protein>
    <submittedName>
        <fullName evidence="7">Uncharacterized protein</fullName>
    </submittedName>
</protein>
<dbReference type="CDD" id="cd12156">
    <property type="entry name" value="HPPR"/>
    <property type="match status" value="1"/>
</dbReference>
<dbReference type="Gramene" id="EFJ20097">
    <property type="protein sequence ID" value="EFJ20097"/>
    <property type="gene ID" value="SELMODRAFT_109271"/>
</dbReference>
<dbReference type="Pfam" id="PF02826">
    <property type="entry name" value="2-Hacid_dh_C"/>
    <property type="match status" value="1"/>
</dbReference>
<dbReference type="eggNOG" id="KOG0069">
    <property type="taxonomic scope" value="Eukaryota"/>
</dbReference>
<dbReference type="EMBL" id="GL377603">
    <property type="protein sequence ID" value="EFJ20097.1"/>
    <property type="molecule type" value="Genomic_DNA"/>
</dbReference>
<evidence type="ECO:0000313" key="8">
    <source>
        <dbReference type="Proteomes" id="UP000001514"/>
    </source>
</evidence>
<proteinExistence type="inferred from homology"/>
<dbReference type="GO" id="GO:0030267">
    <property type="term" value="F:glyoxylate reductase (NADPH) activity"/>
    <property type="evidence" value="ECO:0000318"/>
    <property type="project" value="GO_Central"/>
</dbReference>
<dbReference type="GO" id="GO:0005829">
    <property type="term" value="C:cytosol"/>
    <property type="evidence" value="ECO:0000318"/>
    <property type="project" value="GO_Central"/>
</dbReference>
<dbReference type="Pfam" id="PF00389">
    <property type="entry name" value="2-Hacid_dh"/>
    <property type="match status" value="1"/>
</dbReference>
<dbReference type="GO" id="GO:0016618">
    <property type="term" value="F:hydroxypyruvate reductase [NAD(P)H] activity"/>
    <property type="evidence" value="ECO:0000318"/>
    <property type="project" value="GO_Central"/>
</dbReference>
<organism evidence="8">
    <name type="scientific">Selaginella moellendorffii</name>
    <name type="common">Spikemoss</name>
    <dbReference type="NCBI Taxonomy" id="88036"/>
    <lineage>
        <taxon>Eukaryota</taxon>
        <taxon>Viridiplantae</taxon>
        <taxon>Streptophyta</taxon>
        <taxon>Embryophyta</taxon>
        <taxon>Tracheophyta</taxon>
        <taxon>Lycopodiopsida</taxon>
        <taxon>Selaginellales</taxon>
        <taxon>Selaginellaceae</taxon>
        <taxon>Selaginella</taxon>
    </lineage>
</organism>
<dbReference type="PANTHER" id="PTHR10996">
    <property type="entry name" value="2-HYDROXYACID DEHYDROGENASE-RELATED"/>
    <property type="match status" value="1"/>
</dbReference>
<dbReference type="SUPFAM" id="SSF52283">
    <property type="entry name" value="Formate/glycerate dehydrogenase catalytic domain-like"/>
    <property type="match status" value="1"/>
</dbReference>
<sequence>MASPVVLMAVPMLPDLELALDSKFRLLRLWQAEDPGAMLRQHSGQIQALVVNHKFEASAAVIDALPRLEIVSSFSVGLDKIDLKKCKERGVAVTNTPDVLTDETADLAMALLLGTMRRICPADRYVREGLWPVHGDFPLSHKVSGKRIGIVGLGRIGSAIAKRAEGFSCGISYFSREKKPGVPYAHYSSLVDLARDSDALIVACALTPETRHLVSREVIDALGPEGTLVNIARGPIVDEAELVQALVDKRLGAAGLDVFEAEPQVPQELLGMDNVVLLPHVGSGTWDTRRAMGDLVVRNLEAHFSGKSLVTPVALE</sequence>
<dbReference type="InParanoid" id="D8S5Q7"/>
<accession>D8S5Q7</accession>
<dbReference type="OrthoDB" id="298012at2759"/>
<evidence type="ECO:0000256" key="3">
    <source>
        <dbReference type="ARBA" id="ARBA00023027"/>
    </source>
</evidence>
<keyword evidence="8" id="KW-1185">Reference proteome</keyword>
<evidence type="ECO:0000259" key="6">
    <source>
        <dbReference type="Pfam" id="PF02826"/>
    </source>
</evidence>
<evidence type="ECO:0000259" key="5">
    <source>
        <dbReference type="Pfam" id="PF00389"/>
    </source>
</evidence>
<feature type="domain" description="D-isomer specific 2-hydroxyacid dehydrogenase NAD-binding" evidence="6">
    <location>
        <begin position="109"/>
        <end position="282"/>
    </location>
</feature>
<gene>
    <name evidence="7" type="ORF">SELMODRAFT_109271</name>
</gene>
<dbReference type="HOGENOM" id="CLU_019796_1_2_1"/>
<dbReference type="InterPro" id="IPR036291">
    <property type="entry name" value="NAD(P)-bd_dom_sf"/>
</dbReference>
<keyword evidence="1" id="KW-0521">NADP</keyword>
<dbReference type="FunFam" id="3.40.50.720:FF:000213">
    <property type="entry name" value="Putative 2-hydroxyacid dehydrogenase"/>
    <property type="match status" value="1"/>
</dbReference>